<dbReference type="AlphaFoldDB" id="A0A1Z4JF07"/>
<reference evidence="3 4" key="1">
    <citation type="submission" date="2017-06" db="EMBL/GenBank/DDBJ databases">
        <title>Genome sequencing of cyanobaciteial culture collection at National Institute for Environmental Studies (NIES).</title>
        <authorList>
            <person name="Hirose Y."/>
            <person name="Shimura Y."/>
            <person name="Fujisawa T."/>
            <person name="Nakamura Y."/>
            <person name="Kawachi M."/>
        </authorList>
    </citation>
    <scope>NUCLEOTIDE SEQUENCE [LARGE SCALE GENOMIC DNA]</scope>
    <source>
        <strain evidence="3 4">NIES-2135</strain>
    </source>
</reference>
<dbReference type="PROSITE" id="PS51257">
    <property type="entry name" value="PROKAR_LIPOPROTEIN"/>
    <property type="match status" value="1"/>
</dbReference>
<feature type="region of interest" description="Disordered" evidence="1">
    <location>
        <begin position="30"/>
        <end position="83"/>
    </location>
</feature>
<evidence type="ECO:0000256" key="2">
    <source>
        <dbReference type="SAM" id="SignalP"/>
    </source>
</evidence>
<evidence type="ECO:0000313" key="3">
    <source>
        <dbReference type="EMBL" id="BAY55331.1"/>
    </source>
</evidence>
<protein>
    <submittedName>
        <fullName evidence="3">Uncharacterized protein</fullName>
    </submittedName>
</protein>
<keyword evidence="2" id="KW-0732">Signal</keyword>
<feature type="chain" id="PRO_5011117385" evidence="2">
    <location>
        <begin position="21"/>
        <end position="253"/>
    </location>
</feature>
<feature type="compositionally biased region" description="Low complexity" evidence="1">
    <location>
        <begin position="30"/>
        <end position="46"/>
    </location>
</feature>
<evidence type="ECO:0000313" key="4">
    <source>
        <dbReference type="Proteomes" id="UP000217895"/>
    </source>
</evidence>
<dbReference type="EMBL" id="AP018203">
    <property type="protein sequence ID" value="BAY55331.1"/>
    <property type="molecule type" value="Genomic_DNA"/>
</dbReference>
<keyword evidence="4" id="KW-1185">Reference proteome</keyword>
<organism evidence="3 4">
    <name type="scientific">Leptolyngbya boryana NIES-2135</name>
    <dbReference type="NCBI Taxonomy" id="1973484"/>
    <lineage>
        <taxon>Bacteria</taxon>
        <taxon>Bacillati</taxon>
        <taxon>Cyanobacteriota</taxon>
        <taxon>Cyanophyceae</taxon>
        <taxon>Leptolyngbyales</taxon>
        <taxon>Leptolyngbyaceae</taxon>
        <taxon>Leptolyngbya group</taxon>
        <taxon>Leptolyngbya</taxon>
    </lineage>
</organism>
<feature type="compositionally biased region" description="Polar residues" evidence="1">
    <location>
        <begin position="47"/>
        <end position="83"/>
    </location>
</feature>
<dbReference type="Proteomes" id="UP000217895">
    <property type="component" value="Chromosome"/>
</dbReference>
<proteinExistence type="predicted"/>
<sequence length="253" mass="26616">MKRHFALLPLTVALALGSSACLNIYASAPSSKSSPVEVASAPPSKSNRSVEVAQNSNQSVQVSHDASNVSSDNSQSEQIGGLSPSQQASLKSLGIEIAVPSAIPAGYTVIKVDTEPCPENASRSEKGTCRFGPQYGIVYRNAEQNSCFAIEATGGGVGGVPREYAAKVKTELLGETSLLFGQENGEFKTPSAEQLDSPQPNLLTDWAGVGPFYRISGGDTARDAYYKGGSPLCQNTITPNQAIEIMQSITWLN</sequence>
<evidence type="ECO:0000256" key="1">
    <source>
        <dbReference type="SAM" id="MobiDB-lite"/>
    </source>
</evidence>
<accession>A0A1Z4JF07</accession>
<feature type="signal peptide" evidence="2">
    <location>
        <begin position="1"/>
        <end position="20"/>
    </location>
</feature>
<gene>
    <name evidence="3" type="ORF">NIES2135_21540</name>
</gene>
<name>A0A1Z4JF07_LEPBY</name>